<dbReference type="EMBL" id="FWZX01000008">
    <property type="protein sequence ID" value="SMF25476.1"/>
    <property type="molecule type" value="Genomic_DNA"/>
</dbReference>
<accession>A0A1Y6BSC6</accession>
<dbReference type="PANTHER" id="PTHR43333:SF1">
    <property type="entry name" value="D-ISOMER SPECIFIC 2-HYDROXYACID DEHYDROGENASE NAD-BINDING DOMAIN-CONTAINING PROTEIN"/>
    <property type="match status" value="1"/>
</dbReference>
<dbReference type="PROSITE" id="PS00671">
    <property type="entry name" value="D_2_HYDROXYACID_DH_3"/>
    <property type="match status" value="1"/>
</dbReference>
<reference evidence="5 6" key="1">
    <citation type="submission" date="2017-04" db="EMBL/GenBank/DDBJ databases">
        <authorList>
            <person name="Afonso C.L."/>
            <person name="Miller P.J."/>
            <person name="Scott M.A."/>
            <person name="Spackman E."/>
            <person name="Goraichik I."/>
            <person name="Dimitrov K.M."/>
            <person name="Suarez D.L."/>
            <person name="Swayne D.E."/>
        </authorList>
    </citation>
    <scope>NUCLEOTIDE SEQUENCE [LARGE SCALE GENOMIC DNA]</scope>
    <source>
        <strain evidence="5 6">USBA 355</strain>
    </source>
</reference>
<dbReference type="RefSeq" id="WP_089229681.1">
    <property type="nucleotide sequence ID" value="NZ_FWZX01000008.1"/>
</dbReference>
<dbReference type="InterPro" id="IPR006140">
    <property type="entry name" value="D-isomer_DH_NAD-bd"/>
</dbReference>
<keyword evidence="2" id="KW-0560">Oxidoreductase</keyword>
<evidence type="ECO:0000259" key="4">
    <source>
        <dbReference type="Pfam" id="PF02826"/>
    </source>
</evidence>
<dbReference type="SUPFAM" id="SSF52283">
    <property type="entry name" value="Formate/glycerate dehydrogenase catalytic domain-like"/>
    <property type="match status" value="1"/>
</dbReference>
<organism evidence="5 6">
    <name type="scientific">Tistlia consotensis USBA 355</name>
    <dbReference type="NCBI Taxonomy" id="560819"/>
    <lineage>
        <taxon>Bacteria</taxon>
        <taxon>Pseudomonadati</taxon>
        <taxon>Pseudomonadota</taxon>
        <taxon>Alphaproteobacteria</taxon>
        <taxon>Rhodospirillales</taxon>
        <taxon>Rhodovibrionaceae</taxon>
        <taxon>Tistlia</taxon>
    </lineage>
</organism>
<dbReference type="GO" id="GO:0016616">
    <property type="term" value="F:oxidoreductase activity, acting on the CH-OH group of donors, NAD or NADP as acceptor"/>
    <property type="evidence" value="ECO:0007669"/>
    <property type="project" value="UniProtKB-ARBA"/>
</dbReference>
<dbReference type="CDD" id="cd12164">
    <property type="entry name" value="GDH_like_2"/>
    <property type="match status" value="1"/>
</dbReference>
<name>A0A1Y6BSC6_9PROT</name>
<dbReference type="SUPFAM" id="SSF51735">
    <property type="entry name" value="NAD(P)-binding Rossmann-fold domains"/>
    <property type="match status" value="1"/>
</dbReference>
<dbReference type="PANTHER" id="PTHR43333">
    <property type="entry name" value="2-HACID_DH_C DOMAIN-CONTAINING PROTEIN"/>
    <property type="match status" value="1"/>
</dbReference>
<evidence type="ECO:0000313" key="6">
    <source>
        <dbReference type="Proteomes" id="UP000192917"/>
    </source>
</evidence>
<comment type="similarity">
    <text evidence="1">Belongs to the D-isomer specific 2-hydroxyacid dehydrogenase family.</text>
</comment>
<dbReference type="Pfam" id="PF02826">
    <property type="entry name" value="2-Hacid_dh_C"/>
    <property type="match status" value="1"/>
</dbReference>
<dbReference type="AlphaFoldDB" id="A0A1Y6BSC6"/>
<keyword evidence="6" id="KW-1185">Reference proteome</keyword>
<dbReference type="Proteomes" id="UP000192917">
    <property type="component" value="Unassembled WGS sequence"/>
</dbReference>
<protein>
    <submittedName>
        <fullName evidence="5">Glyoxylate/hydroxypyruvate reductase A</fullName>
    </submittedName>
</protein>
<keyword evidence="5" id="KW-0670">Pyruvate</keyword>
<evidence type="ECO:0000313" key="5">
    <source>
        <dbReference type="EMBL" id="SMF25476.1"/>
    </source>
</evidence>
<dbReference type="InterPro" id="IPR029753">
    <property type="entry name" value="D-isomer_DH_CS"/>
</dbReference>
<evidence type="ECO:0000256" key="2">
    <source>
        <dbReference type="ARBA" id="ARBA00023002"/>
    </source>
</evidence>
<proteinExistence type="inferred from homology"/>
<keyword evidence="3" id="KW-0520">NAD</keyword>
<sequence>MEDAALRDLLAPLLPGVTIRVGPPAGPLPDVVMLVASRLHPGVAPALPNLKLVQKLGAGVDGILKQSELPAGVRVARLRPEVAAEEIAEYCLAQILLRQRNLDRHAADQAAGRWTPLAPRRAGETTVGVLGLGHIGGRTARGLAAQGFRTLGWSRTPRALQGVDCRSGAAALPGLLAECDYLVSVLPSTPETRDLFDAALLARLKPGAVLINVGRGDLIVEADLVAALDSGALGGAVLDVFRQEPLPERHPFWAHLKVAVTPHVSGWHLDGGFEDIAENYRRLLDGRPLLHEVDRAAGY</sequence>
<dbReference type="PROSITE" id="PS00065">
    <property type="entry name" value="D_2_HYDROXYACID_DH_1"/>
    <property type="match status" value="1"/>
</dbReference>
<dbReference type="InterPro" id="IPR036291">
    <property type="entry name" value="NAD(P)-bd_dom_sf"/>
</dbReference>
<gene>
    <name evidence="5" type="ORF">SAMN05428998_108171</name>
</gene>
<dbReference type="GO" id="GO:0051287">
    <property type="term" value="F:NAD binding"/>
    <property type="evidence" value="ECO:0007669"/>
    <property type="project" value="InterPro"/>
</dbReference>
<dbReference type="InterPro" id="IPR029752">
    <property type="entry name" value="D-isomer_DH_CS1"/>
</dbReference>
<evidence type="ECO:0000256" key="1">
    <source>
        <dbReference type="ARBA" id="ARBA00005854"/>
    </source>
</evidence>
<dbReference type="Gene3D" id="3.40.50.720">
    <property type="entry name" value="NAD(P)-binding Rossmann-like Domain"/>
    <property type="match status" value="2"/>
</dbReference>
<evidence type="ECO:0000256" key="3">
    <source>
        <dbReference type="ARBA" id="ARBA00023027"/>
    </source>
</evidence>
<feature type="domain" description="D-isomer specific 2-hydroxyacid dehydrogenase NAD-binding" evidence="4">
    <location>
        <begin position="93"/>
        <end position="265"/>
    </location>
</feature>
<dbReference type="STRING" id="560819.SAMN05428998_108171"/>